<name>A0A2T2XGP5_9FIRM</name>
<comment type="caution">
    <text evidence="1">The sequence shown here is derived from an EMBL/GenBank/DDBJ whole genome shotgun (WGS) entry which is preliminary data.</text>
</comment>
<reference evidence="1 2" key="1">
    <citation type="journal article" date="2014" name="BMC Genomics">
        <title>Comparison of environmental and isolate Sulfobacillus genomes reveals diverse carbon, sulfur, nitrogen, and hydrogen metabolisms.</title>
        <authorList>
            <person name="Justice N.B."/>
            <person name="Norman A."/>
            <person name="Brown C.T."/>
            <person name="Singh A."/>
            <person name="Thomas B.C."/>
            <person name="Banfield J.F."/>
        </authorList>
    </citation>
    <scope>NUCLEOTIDE SEQUENCE [LARGE SCALE GENOMIC DNA]</scope>
    <source>
        <strain evidence="1">AMDSBA4</strain>
    </source>
</reference>
<organism evidence="1 2">
    <name type="scientific">Sulfobacillus benefaciens</name>
    <dbReference type="NCBI Taxonomy" id="453960"/>
    <lineage>
        <taxon>Bacteria</taxon>
        <taxon>Bacillati</taxon>
        <taxon>Bacillota</taxon>
        <taxon>Clostridia</taxon>
        <taxon>Eubacteriales</taxon>
        <taxon>Clostridiales Family XVII. Incertae Sedis</taxon>
        <taxon>Sulfobacillus</taxon>
    </lineage>
</organism>
<dbReference type="Proteomes" id="UP000242972">
    <property type="component" value="Unassembled WGS sequence"/>
</dbReference>
<protein>
    <submittedName>
        <fullName evidence="1">Uncharacterized protein</fullName>
    </submittedName>
</protein>
<gene>
    <name evidence="1" type="ORF">C7B46_08550</name>
</gene>
<accession>A0A2T2XGP5</accession>
<sequence>MDRRTRLAGIDFALKRDEEGIHLSIKTDPERRQAQKEVFDMLDQVRIAARRAGVSDAELMAYWARSGLKGWSKRQ</sequence>
<dbReference type="AlphaFoldDB" id="A0A2T2XGP5"/>
<proteinExistence type="predicted"/>
<dbReference type="EMBL" id="PXYW01000017">
    <property type="protein sequence ID" value="PSR33647.1"/>
    <property type="molecule type" value="Genomic_DNA"/>
</dbReference>
<evidence type="ECO:0000313" key="1">
    <source>
        <dbReference type="EMBL" id="PSR33647.1"/>
    </source>
</evidence>
<evidence type="ECO:0000313" key="2">
    <source>
        <dbReference type="Proteomes" id="UP000242972"/>
    </source>
</evidence>